<name>A0ABW4E9Q1_9RHOB</name>
<evidence type="ECO:0008006" key="10">
    <source>
        <dbReference type="Google" id="ProtNLM"/>
    </source>
</evidence>
<organism evidence="8 9">
    <name type="scientific">Lacimonas salitolerans</name>
    <dbReference type="NCBI Taxonomy" id="1323750"/>
    <lineage>
        <taxon>Bacteria</taxon>
        <taxon>Pseudomonadati</taxon>
        <taxon>Pseudomonadota</taxon>
        <taxon>Alphaproteobacteria</taxon>
        <taxon>Rhodobacterales</taxon>
        <taxon>Paracoccaceae</taxon>
        <taxon>Lacimonas</taxon>
    </lineage>
</organism>
<dbReference type="InterPro" id="IPR011049">
    <property type="entry name" value="Serralysin-like_metalloprot_C"/>
</dbReference>
<dbReference type="PANTHER" id="PTHR38340:SF1">
    <property type="entry name" value="S-LAYER PROTEIN"/>
    <property type="match status" value="1"/>
</dbReference>
<dbReference type="PANTHER" id="PTHR38340">
    <property type="entry name" value="S-LAYER PROTEIN"/>
    <property type="match status" value="1"/>
</dbReference>
<dbReference type="InterPro" id="IPR018511">
    <property type="entry name" value="Hemolysin-typ_Ca-bd_CS"/>
</dbReference>
<dbReference type="RefSeq" id="WP_379912309.1">
    <property type="nucleotide sequence ID" value="NZ_JBHUDD010000007.1"/>
</dbReference>
<comment type="subcellular location">
    <subcellularLocation>
        <location evidence="1">Membrane</location>
    </subcellularLocation>
    <subcellularLocation>
        <location evidence="2">Secreted</location>
    </subcellularLocation>
</comment>
<keyword evidence="7" id="KW-0472">Membrane</keyword>
<keyword evidence="4" id="KW-0800">Toxin</keyword>
<keyword evidence="3" id="KW-0964">Secreted</keyword>
<keyword evidence="6" id="KW-0843">Virulence</keyword>
<evidence type="ECO:0000256" key="2">
    <source>
        <dbReference type="ARBA" id="ARBA00004613"/>
    </source>
</evidence>
<evidence type="ECO:0000256" key="6">
    <source>
        <dbReference type="ARBA" id="ARBA00023026"/>
    </source>
</evidence>
<proteinExistence type="predicted"/>
<sequence length="808" mass="82175">MTTYTLTGLSITYNQNDDPIAVSTATLQVVFPNDQAFFNYSLIEVRGDDLPEVDLGGTEPQSVRINGANFHDSPFNEEFLGALTTSQGTHVLLDFYQASTRTDFIFQIGGAPLTLPTTLAGLQALENSITSFGVATGPFAPGQDIPFSSLLGVQISNAGAPVNIITGDADDNALEGTLANDDITTGGGSDYVIGSIGNDTIRMGDNGGTDGYVDLDYSSLDRGIAVVINGQNGTGSVNKADAGTDTLLGVSAPMNAGSLDGGFGLFGTGSNDTFDLNVGASQWMQVRGGLGVDSYVISGAGQVRLRFDGGIDDVSVNLATGQVLNDGFGNVETISGQVWELQSGDGNDRLIGSAANESFLAGGGNDTVDGGGGFDRIRYDRFGYENGVTVDLGAGTASGTWFGDAFNHTLTSIEWVRGSSGNDTIIGSSADERFEGRGGIDSFVYNGGNDTISDFDFTSETLTVGLPLTQTQVDAALTAASTTGQGVRVDFGAGNTLTFENASVANVQGLAGTAGGSEPGMVIPGTGGADVLNGGTGDDTINAGFGNDTVFGGDGNDQINAGFGFDLVYGGDGNDVVLGLNGFDTIHGDGGNDTLSGNAGNDVLYGGDGDDLLNGGIGFDELHGDAGNDSLIGLQGFDTLYGGDGDDTLQGNDGNDELYGGTGADRLEGGIGADTLHGDEGNDFLFGGNGGDLLFGGDGDDRLYGNAGNDTLDGGAGADVLFGGIGRDTFVFGVGYGADRIADFQNNIDSIHIDADLLGGGTPVATDLIAFAGRTTDGFLILDFGNGDTLTFTGVTNTGAILDEVTFI</sequence>
<dbReference type="InterPro" id="IPR001343">
    <property type="entry name" value="Hemolysn_Ca-bd"/>
</dbReference>
<dbReference type="PRINTS" id="PR00313">
    <property type="entry name" value="CABNDNGRPT"/>
</dbReference>
<dbReference type="InterPro" id="IPR050557">
    <property type="entry name" value="RTX_toxin/Mannuronan_C5-epim"/>
</dbReference>
<gene>
    <name evidence="8" type="ORF">ACFTOW_01355</name>
</gene>
<evidence type="ECO:0000256" key="4">
    <source>
        <dbReference type="ARBA" id="ARBA00022656"/>
    </source>
</evidence>
<evidence type="ECO:0000256" key="1">
    <source>
        <dbReference type="ARBA" id="ARBA00004370"/>
    </source>
</evidence>
<evidence type="ECO:0000256" key="3">
    <source>
        <dbReference type="ARBA" id="ARBA00022525"/>
    </source>
</evidence>
<evidence type="ECO:0000256" key="5">
    <source>
        <dbReference type="ARBA" id="ARBA00022737"/>
    </source>
</evidence>
<evidence type="ECO:0000313" key="9">
    <source>
        <dbReference type="Proteomes" id="UP001597186"/>
    </source>
</evidence>
<reference evidence="9" key="1">
    <citation type="journal article" date="2019" name="Int. J. Syst. Evol. Microbiol.">
        <title>The Global Catalogue of Microorganisms (GCM) 10K type strain sequencing project: providing services to taxonomists for standard genome sequencing and annotation.</title>
        <authorList>
            <consortium name="The Broad Institute Genomics Platform"/>
            <consortium name="The Broad Institute Genome Sequencing Center for Infectious Disease"/>
            <person name="Wu L."/>
            <person name="Ma J."/>
        </authorList>
    </citation>
    <scope>NUCLEOTIDE SEQUENCE [LARGE SCALE GENOMIC DNA]</scope>
    <source>
        <strain evidence="9">CGMCC 1.12477</strain>
    </source>
</reference>
<dbReference type="Proteomes" id="UP001597186">
    <property type="component" value="Unassembled WGS sequence"/>
</dbReference>
<evidence type="ECO:0000313" key="8">
    <source>
        <dbReference type="EMBL" id="MFD1508057.1"/>
    </source>
</evidence>
<protein>
    <recommendedName>
        <fullName evidence="10">Ca2+-binding protein, RTX toxin-related</fullName>
    </recommendedName>
</protein>
<dbReference type="InterPro" id="IPR003995">
    <property type="entry name" value="RTX_toxin_determinant-A"/>
</dbReference>
<accession>A0ABW4E9Q1</accession>
<keyword evidence="5" id="KW-0677">Repeat</keyword>
<dbReference type="Gene3D" id="2.150.10.10">
    <property type="entry name" value="Serralysin-like metalloprotease, C-terminal"/>
    <property type="match status" value="5"/>
</dbReference>
<dbReference type="PROSITE" id="PS00330">
    <property type="entry name" value="HEMOLYSIN_CALCIUM"/>
    <property type="match status" value="4"/>
</dbReference>
<dbReference type="PRINTS" id="PR01488">
    <property type="entry name" value="RTXTOXINA"/>
</dbReference>
<keyword evidence="9" id="KW-1185">Reference proteome</keyword>
<evidence type="ECO:0000256" key="7">
    <source>
        <dbReference type="ARBA" id="ARBA00023136"/>
    </source>
</evidence>
<dbReference type="SUPFAM" id="SSF51120">
    <property type="entry name" value="beta-Roll"/>
    <property type="match status" value="3"/>
</dbReference>
<dbReference type="Pfam" id="PF00353">
    <property type="entry name" value="HemolysinCabind"/>
    <property type="match status" value="8"/>
</dbReference>
<comment type="caution">
    <text evidence="8">The sequence shown here is derived from an EMBL/GenBank/DDBJ whole genome shotgun (WGS) entry which is preliminary data.</text>
</comment>
<dbReference type="EMBL" id="JBHUDD010000007">
    <property type="protein sequence ID" value="MFD1508057.1"/>
    <property type="molecule type" value="Genomic_DNA"/>
</dbReference>